<protein>
    <submittedName>
        <fullName evidence="2">Uncharacterized protein</fullName>
    </submittedName>
</protein>
<evidence type="ECO:0000313" key="2">
    <source>
        <dbReference type="EMBL" id="MBD5782104.1"/>
    </source>
</evidence>
<comment type="caution">
    <text evidence="2">The sequence shown here is derived from an EMBL/GenBank/DDBJ whole genome shotgun (WGS) entry which is preliminary data.</text>
</comment>
<name>A0A927FCY1_9BACT</name>
<organism evidence="2 3">
    <name type="scientific">Pelagicoccus enzymogenes</name>
    <dbReference type="NCBI Taxonomy" id="2773457"/>
    <lineage>
        <taxon>Bacteria</taxon>
        <taxon>Pseudomonadati</taxon>
        <taxon>Verrucomicrobiota</taxon>
        <taxon>Opitutia</taxon>
        <taxon>Puniceicoccales</taxon>
        <taxon>Pelagicoccaceae</taxon>
        <taxon>Pelagicoccus</taxon>
    </lineage>
</organism>
<dbReference type="EMBL" id="JACYFG010000051">
    <property type="protein sequence ID" value="MBD5782104.1"/>
    <property type="molecule type" value="Genomic_DNA"/>
</dbReference>
<sequence>MPRSQRFAPTRPGAKRGAFAPKEKISTRSVRAAYSLYKGYHSIQQATAKAQARTVEGVFVEAVEDTTSPPTMAKIITYPIKLVANVVVEVVRTVAVDWWKY</sequence>
<dbReference type="AlphaFoldDB" id="A0A927FCY1"/>
<proteinExistence type="predicted"/>
<evidence type="ECO:0000313" key="3">
    <source>
        <dbReference type="Proteomes" id="UP000622317"/>
    </source>
</evidence>
<dbReference type="Proteomes" id="UP000622317">
    <property type="component" value="Unassembled WGS sequence"/>
</dbReference>
<dbReference type="RefSeq" id="WP_191619171.1">
    <property type="nucleotide sequence ID" value="NZ_JACYFG010000051.1"/>
</dbReference>
<accession>A0A927FCY1</accession>
<reference evidence="2" key="1">
    <citation type="submission" date="2020-09" db="EMBL/GenBank/DDBJ databases">
        <title>Pelagicoccus enzymogenes sp. nov. with an EPS production, isolated from marine sediment.</title>
        <authorList>
            <person name="Feng X."/>
        </authorList>
    </citation>
    <scope>NUCLEOTIDE SEQUENCE</scope>
    <source>
        <strain evidence="2">NFK12</strain>
    </source>
</reference>
<keyword evidence="3" id="KW-1185">Reference proteome</keyword>
<gene>
    <name evidence="2" type="ORF">IEN85_21580</name>
</gene>
<feature type="region of interest" description="Disordered" evidence="1">
    <location>
        <begin position="1"/>
        <end position="20"/>
    </location>
</feature>
<evidence type="ECO:0000256" key="1">
    <source>
        <dbReference type="SAM" id="MobiDB-lite"/>
    </source>
</evidence>